<evidence type="ECO:0000313" key="1">
    <source>
        <dbReference type="EMBL" id="JAD30518.1"/>
    </source>
</evidence>
<reference evidence="1" key="2">
    <citation type="journal article" date="2015" name="Data Brief">
        <title>Shoot transcriptome of the giant reed, Arundo donax.</title>
        <authorList>
            <person name="Barrero R.A."/>
            <person name="Guerrero F.D."/>
            <person name="Moolhuijzen P."/>
            <person name="Goolsby J.A."/>
            <person name="Tidwell J."/>
            <person name="Bellgard S.E."/>
            <person name="Bellgard M.I."/>
        </authorList>
    </citation>
    <scope>NUCLEOTIDE SEQUENCE</scope>
    <source>
        <tissue evidence="1">Shoot tissue taken approximately 20 cm above the soil surface</tissue>
    </source>
</reference>
<proteinExistence type="predicted"/>
<dbReference type="EMBL" id="GBRH01267377">
    <property type="protein sequence ID" value="JAD30518.1"/>
    <property type="molecule type" value="Transcribed_RNA"/>
</dbReference>
<name>A0A0A8YYL5_ARUDO</name>
<accession>A0A0A8YYL5</accession>
<organism evidence="1">
    <name type="scientific">Arundo donax</name>
    <name type="common">Giant reed</name>
    <name type="synonym">Donax arundinaceus</name>
    <dbReference type="NCBI Taxonomy" id="35708"/>
    <lineage>
        <taxon>Eukaryota</taxon>
        <taxon>Viridiplantae</taxon>
        <taxon>Streptophyta</taxon>
        <taxon>Embryophyta</taxon>
        <taxon>Tracheophyta</taxon>
        <taxon>Spermatophyta</taxon>
        <taxon>Magnoliopsida</taxon>
        <taxon>Liliopsida</taxon>
        <taxon>Poales</taxon>
        <taxon>Poaceae</taxon>
        <taxon>PACMAD clade</taxon>
        <taxon>Arundinoideae</taxon>
        <taxon>Arundineae</taxon>
        <taxon>Arundo</taxon>
    </lineage>
</organism>
<sequence length="14" mass="1610">MGCSIYDTFGRRFG</sequence>
<protein>
    <submittedName>
        <fullName evidence="1">Uncharacterized protein</fullName>
    </submittedName>
</protein>
<reference evidence="1" key="1">
    <citation type="submission" date="2014-09" db="EMBL/GenBank/DDBJ databases">
        <authorList>
            <person name="Magalhaes I.L.F."/>
            <person name="Oliveira U."/>
            <person name="Santos F.R."/>
            <person name="Vidigal T.H.D.A."/>
            <person name="Brescovit A.D."/>
            <person name="Santos A.J."/>
        </authorList>
    </citation>
    <scope>NUCLEOTIDE SEQUENCE</scope>
    <source>
        <tissue evidence="1">Shoot tissue taken approximately 20 cm above the soil surface</tissue>
    </source>
</reference>